<evidence type="ECO:0000259" key="11">
    <source>
        <dbReference type="Pfam" id="PF02823"/>
    </source>
</evidence>
<evidence type="ECO:0000256" key="3">
    <source>
        <dbReference type="ARBA" id="ARBA00022448"/>
    </source>
</evidence>
<dbReference type="InterPro" id="IPR020546">
    <property type="entry name" value="ATP_synth_F1_dsu/esu_N"/>
</dbReference>
<comment type="function">
    <text evidence="8">Produces ATP from ADP in the presence of a proton gradient across the membrane.</text>
</comment>
<dbReference type="HAMAP" id="MF_00530">
    <property type="entry name" value="ATP_synth_epsil_bac"/>
    <property type="match status" value="1"/>
</dbReference>
<sequence>MNTFSLKIIACDRVFYDGPCEILKFPGYDGQMAILAHHEKMTTNIEVGELHFRTPDGEEHVAICSDGLLKVKNNEVVVLVYSAEKPEEIDEFRAQAAKERAIEQMQQKQSIMEYHVSRASLARAMARLQGHDRYEVK</sequence>
<dbReference type="InterPro" id="IPR020547">
    <property type="entry name" value="ATP_synth_F1_esu_C"/>
</dbReference>
<feature type="domain" description="ATP synthase epsilon subunit C-terminal" evidence="10">
    <location>
        <begin position="87"/>
        <end position="129"/>
    </location>
</feature>
<evidence type="ECO:0000256" key="7">
    <source>
        <dbReference type="ARBA" id="ARBA00023310"/>
    </source>
</evidence>
<dbReference type="Pfam" id="PF02823">
    <property type="entry name" value="ATP-synt_DE_N"/>
    <property type="match status" value="1"/>
</dbReference>
<dbReference type="GO" id="GO:0005886">
    <property type="term" value="C:plasma membrane"/>
    <property type="evidence" value="ECO:0007669"/>
    <property type="project" value="UniProtKB-SubCell"/>
</dbReference>
<organism evidence="12 13">
    <name type="scientific">Wujia chipingensis</name>
    <dbReference type="NCBI Taxonomy" id="2763670"/>
    <lineage>
        <taxon>Bacteria</taxon>
        <taxon>Bacillati</taxon>
        <taxon>Bacillota</taxon>
        <taxon>Clostridia</taxon>
        <taxon>Lachnospirales</taxon>
        <taxon>Lachnospiraceae</taxon>
        <taxon>Wujia</taxon>
    </lineage>
</organism>
<evidence type="ECO:0000256" key="1">
    <source>
        <dbReference type="ARBA" id="ARBA00004202"/>
    </source>
</evidence>
<dbReference type="InterPro" id="IPR001469">
    <property type="entry name" value="ATP_synth_F1_dsu/esu"/>
</dbReference>
<evidence type="ECO:0000256" key="8">
    <source>
        <dbReference type="HAMAP-Rule" id="MF_00530"/>
    </source>
</evidence>
<evidence type="ECO:0000313" key="12">
    <source>
        <dbReference type="EMBL" id="QNL99000.1"/>
    </source>
</evidence>
<dbReference type="Proteomes" id="UP000515819">
    <property type="component" value="Chromosome"/>
</dbReference>
<keyword evidence="8" id="KW-1003">Cell membrane</keyword>
<dbReference type="InterPro" id="IPR036771">
    <property type="entry name" value="ATPsynth_dsu/esu_N"/>
</dbReference>
<keyword evidence="6 8" id="KW-0139">CF(1)</keyword>
<dbReference type="NCBIfam" id="TIGR01216">
    <property type="entry name" value="ATP_synt_epsi"/>
    <property type="match status" value="1"/>
</dbReference>
<dbReference type="RefSeq" id="WP_021986279.1">
    <property type="nucleotide sequence ID" value="NZ_CP060632.1"/>
</dbReference>
<proteinExistence type="inferred from homology"/>
<dbReference type="InterPro" id="IPR036794">
    <property type="entry name" value="ATP_F1_dsu/esu_C_sf"/>
</dbReference>
<keyword evidence="5 8" id="KW-0472">Membrane</keyword>
<accession>A0A7G9FKB9</accession>
<feature type="domain" description="ATP synthase F1 complex delta/epsilon subunit N-terminal" evidence="11">
    <location>
        <begin position="4"/>
        <end position="83"/>
    </location>
</feature>
<dbReference type="SUPFAM" id="SSF51344">
    <property type="entry name" value="Epsilon subunit of F1F0-ATP synthase N-terminal domain"/>
    <property type="match status" value="1"/>
</dbReference>
<dbReference type="EMBL" id="CP060632">
    <property type="protein sequence ID" value="QNL99000.1"/>
    <property type="molecule type" value="Genomic_DNA"/>
</dbReference>
<comment type="subcellular location">
    <subcellularLocation>
        <location evidence="1 8">Cell membrane</location>
        <topology evidence="1 8">Peripheral membrane protein</topology>
    </subcellularLocation>
</comment>
<comment type="subunit">
    <text evidence="8 9">F-type ATPases have 2 components, CF(1) - the catalytic core - and CF(0) - the membrane proton channel. CF(1) has five subunits: alpha(3), beta(3), gamma(1), delta(1), epsilon(1). CF(0) has three main subunits: a, b and c.</text>
</comment>
<evidence type="ECO:0000256" key="6">
    <source>
        <dbReference type="ARBA" id="ARBA00023196"/>
    </source>
</evidence>
<protein>
    <recommendedName>
        <fullName evidence="8">ATP synthase epsilon chain</fullName>
    </recommendedName>
    <alternativeName>
        <fullName evidence="8">ATP synthase F1 sector epsilon subunit</fullName>
    </alternativeName>
    <alternativeName>
        <fullName evidence="8">F-ATPase epsilon subunit</fullName>
    </alternativeName>
</protein>
<dbReference type="CDD" id="cd12152">
    <property type="entry name" value="F1-ATPase_delta"/>
    <property type="match status" value="1"/>
</dbReference>
<evidence type="ECO:0000259" key="10">
    <source>
        <dbReference type="Pfam" id="PF00401"/>
    </source>
</evidence>
<dbReference type="Gene3D" id="2.60.15.10">
    <property type="entry name" value="F0F1 ATP synthase delta/epsilon subunit, N-terminal"/>
    <property type="match status" value="1"/>
</dbReference>
<reference evidence="12 13" key="1">
    <citation type="submission" date="2020-08" db="EMBL/GenBank/DDBJ databases">
        <authorList>
            <person name="Liu C."/>
            <person name="Sun Q."/>
        </authorList>
    </citation>
    <scope>NUCLEOTIDE SEQUENCE [LARGE SCALE GENOMIC DNA]</scope>
    <source>
        <strain evidence="12 13">NSJ-4</strain>
    </source>
</reference>
<keyword evidence="13" id="KW-1185">Reference proteome</keyword>
<keyword evidence="7 8" id="KW-0066">ATP synthesis</keyword>
<keyword evidence="3 8" id="KW-0813">Transport</keyword>
<evidence type="ECO:0000256" key="9">
    <source>
        <dbReference type="RuleBase" id="RU003656"/>
    </source>
</evidence>
<dbReference type="Pfam" id="PF00401">
    <property type="entry name" value="ATP-synt_DE"/>
    <property type="match status" value="1"/>
</dbReference>
<dbReference type="AlphaFoldDB" id="A0A7G9FKB9"/>
<dbReference type="SUPFAM" id="SSF46604">
    <property type="entry name" value="Epsilon subunit of F1F0-ATP synthase C-terminal domain"/>
    <property type="match status" value="1"/>
</dbReference>
<keyword evidence="8" id="KW-0375">Hydrogen ion transport</keyword>
<evidence type="ECO:0000256" key="4">
    <source>
        <dbReference type="ARBA" id="ARBA00023065"/>
    </source>
</evidence>
<evidence type="ECO:0000256" key="2">
    <source>
        <dbReference type="ARBA" id="ARBA00005712"/>
    </source>
</evidence>
<dbReference type="GO" id="GO:0045259">
    <property type="term" value="C:proton-transporting ATP synthase complex"/>
    <property type="evidence" value="ECO:0007669"/>
    <property type="project" value="UniProtKB-KW"/>
</dbReference>
<dbReference type="PANTHER" id="PTHR13822">
    <property type="entry name" value="ATP SYNTHASE DELTA/EPSILON CHAIN"/>
    <property type="match status" value="1"/>
</dbReference>
<dbReference type="GO" id="GO:0046933">
    <property type="term" value="F:proton-transporting ATP synthase activity, rotational mechanism"/>
    <property type="evidence" value="ECO:0007669"/>
    <property type="project" value="UniProtKB-UniRule"/>
</dbReference>
<dbReference type="KEGG" id="wcp:H9Q76_09640"/>
<dbReference type="PANTHER" id="PTHR13822:SF10">
    <property type="entry name" value="ATP SYNTHASE EPSILON CHAIN, CHLOROPLASTIC"/>
    <property type="match status" value="1"/>
</dbReference>
<evidence type="ECO:0000313" key="13">
    <source>
        <dbReference type="Proteomes" id="UP000515819"/>
    </source>
</evidence>
<keyword evidence="4 8" id="KW-0406">Ion transport</keyword>
<comment type="similarity">
    <text evidence="2 8 9">Belongs to the ATPase epsilon chain family.</text>
</comment>
<dbReference type="GO" id="GO:0005524">
    <property type="term" value="F:ATP binding"/>
    <property type="evidence" value="ECO:0007669"/>
    <property type="project" value="UniProtKB-UniRule"/>
</dbReference>
<gene>
    <name evidence="8 12" type="primary">atpC</name>
    <name evidence="12" type="ORF">H9Q76_09640</name>
</gene>
<name>A0A7G9FKB9_9FIRM</name>
<dbReference type="Gene3D" id="1.20.5.440">
    <property type="entry name" value="ATP synthase delta/epsilon subunit, C-terminal domain"/>
    <property type="match status" value="1"/>
</dbReference>
<evidence type="ECO:0000256" key="5">
    <source>
        <dbReference type="ARBA" id="ARBA00023136"/>
    </source>
</evidence>